<keyword evidence="2" id="KW-1185">Reference proteome</keyword>
<comment type="caution">
    <text evidence="1">The sequence shown here is derived from an EMBL/GenBank/DDBJ whole genome shotgun (WGS) entry which is preliminary data.</text>
</comment>
<dbReference type="EMBL" id="JAJAUY010000149">
    <property type="protein sequence ID" value="MCB5182786.1"/>
    <property type="molecule type" value="Genomic_DNA"/>
</dbReference>
<evidence type="ECO:0000313" key="1">
    <source>
        <dbReference type="EMBL" id="MCB5182786.1"/>
    </source>
</evidence>
<protein>
    <submittedName>
        <fullName evidence="1">Uncharacterized protein</fullName>
    </submittedName>
</protein>
<feature type="non-terminal residue" evidence="1">
    <location>
        <position position="1"/>
    </location>
</feature>
<reference evidence="1 2" key="1">
    <citation type="submission" date="2021-10" db="EMBL/GenBank/DDBJ databases">
        <title>Streptomyces sp. strain SMC 277, a novel streptomycete isolated from soil.</title>
        <authorList>
            <person name="Chanama M."/>
        </authorList>
    </citation>
    <scope>NUCLEOTIDE SEQUENCE [LARGE SCALE GENOMIC DNA]</scope>
    <source>
        <strain evidence="1 2">SMC 277</strain>
    </source>
</reference>
<organism evidence="1 2">
    <name type="scientific">Streptomyces antimicrobicus</name>
    <dbReference type="NCBI Taxonomy" id="2883108"/>
    <lineage>
        <taxon>Bacteria</taxon>
        <taxon>Bacillati</taxon>
        <taxon>Actinomycetota</taxon>
        <taxon>Actinomycetes</taxon>
        <taxon>Kitasatosporales</taxon>
        <taxon>Streptomycetaceae</taxon>
        <taxon>Streptomyces</taxon>
    </lineage>
</organism>
<accession>A0ABS8BDV9</accession>
<gene>
    <name evidence="1" type="ORF">LG632_25910</name>
</gene>
<name>A0ABS8BDV9_9ACTN</name>
<proteinExistence type="predicted"/>
<sequence length="145" mass="15259">TAAHGRVESCVLALGPDGVRRVAPGLRPEERQVADAERALDDRPWWLRTYSAYGDDADAALVTVGFRVRPVPELGAGRSQDGEVLFGSATCADRPAAFTLHIPPGYRAVLGDARVAELFTAYATEAAQRRGCTGLKLPGAAGQAG</sequence>
<dbReference type="Proteomes" id="UP001199054">
    <property type="component" value="Unassembled WGS sequence"/>
</dbReference>
<evidence type="ECO:0000313" key="2">
    <source>
        <dbReference type="Proteomes" id="UP001199054"/>
    </source>
</evidence>